<evidence type="ECO:0000313" key="1">
    <source>
        <dbReference type="EMBL" id="KJH51351.1"/>
    </source>
</evidence>
<dbReference type="Gene3D" id="3.60.60.10">
    <property type="entry name" value="Penicillin V Acylase, Chain A"/>
    <property type="match status" value="1"/>
</dbReference>
<dbReference type="EMBL" id="KN716185">
    <property type="protein sequence ID" value="KJH51351.1"/>
    <property type="molecule type" value="Genomic_DNA"/>
</dbReference>
<dbReference type="PANTHER" id="PTHR28583:SF4">
    <property type="entry name" value="N-ACYLETHANOLAMINE-HYDROLYZING ACID AMIDASE"/>
    <property type="match status" value="1"/>
</dbReference>
<organism evidence="1 2">
    <name type="scientific">Dictyocaulus viviparus</name>
    <name type="common">Bovine lungworm</name>
    <dbReference type="NCBI Taxonomy" id="29172"/>
    <lineage>
        <taxon>Eukaryota</taxon>
        <taxon>Metazoa</taxon>
        <taxon>Ecdysozoa</taxon>
        <taxon>Nematoda</taxon>
        <taxon>Chromadorea</taxon>
        <taxon>Rhabditida</taxon>
        <taxon>Rhabditina</taxon>
        <taxon>Rhabditomorpha</taxon>
        <taxon>Strongyloidea</taxon>
        <taxon>Metastrongylidae</taxon>
        <taxon>Dictyocaulus</taxon>
    </lineage>
</organism>
<dbReference type="PANTHER" id="PTHR28583">
    <property type="entry name" value="ACID AMIDASE"/>
    <property type="match status" value="1"/>
</dbReference>
<dbReference type="OrthoDB" id="5816893at2759"/>
<evidence type="ECO:0000313" key="2">
    <source>
        <dbReference type="Proteomes" id="UP000053766"/>
    </source>
</evidence>
<name>A0A0D8Y9V9_DICVI</name>
<accession>A0A0D8Y9V9</accession>
<dbReference type="AlphaFoldDB" id="A0A0D8Y9V9"/>
<dbReference type="GO" id="GO:0016810">
    <property type="term" value="F:hydrolase activity, acting on carbon-nitrogen (but not peptide) bonds"/>
    <property type="evidence" value="ECO:0007669"/>
    <property type="project" value="TreeGrafter"/>
</dbReference>
<gene>
    <name evidence="1" type="ORF">DICVIV_02470</name>
</gene>
<reference evidence="1 2" key="1">
    <citation type="submission" date="2013-11" db="EMBL/GenBank/DDBJ databases">
        <title>Draft genome of the bovine lungworm Dictyocaulus viviparus.</title>
        <authorList>
            <person name="Mitreva M."/>
        </authorList>
    </citation>
    <scope>NUCLEOTIDE SEQUENCE [LARGE SCALE GENOMIC DNA]</scope>
    <source>
        <strain evidence="1 2">HannoverDv2000</strain>
    </source>
</reference>
<dbReference type="Proteomes" id="UP000053766">
    <property type="component" value="Unassembled WGS sequence"/>
</dbReference>
<protein>
    <submittedName>
        <fullName evidence="1">Uncharacterized protein</fullName>
    </submittedName>
</protein>
<proteinExistence type="predicted"/>
<keyword evidence="2" id="KW-1185">Reference proteome</keyword>
<reference evidence="2" key="2">
    <citation type="journal article" date="2016" name="Sci. Rep.">
        <title>Dictyocaulus viviparus genome, variome and transcriptome elucidate lungworm biology and support future intervention.</title>
        <authorList>
            <person name="McNulty S.N."/>
            <person name="Strube C."/>
            <person name="Rosa B.A."/>
            <person name="Martin J.C."/>
            <person name="Tyagi R."/>
            <person name="Choi Y.J."/>
            <person name="Wang Q."/>
            <person name="Hallsworth Pepin K."/>
            <person name="Zhang X."/>
            <person name="Ozersky P."/>
            <person name="Wilson R.K."/>
            <person name="Sternberg P.W."/>
            <person name="Gasser R.B."/>
            <person name="Mitreva M."/>
        </authorList>
    </citation>
    <scope>NUCLEOTIDE SEQUENCE [LARGE SCALE GENOMIC DNA]</scope>
    <source>
        <strain evidence="2">HannoverDv2000</strain>
    </source>
</reference>
<dbReference type="STRING" id="29172.A0A0D8Y9V9"/>
<sequence length="148" mass="17293">MEFLTRFRTPVGFLLREVLSSSTSYTDALHVLSTRHLFSPSYIIIAGREKNEGAIISRDRMRAADVIKLSDRRWYLVETNYDHWRKDMDKRRITAVKMLKTLGRDNLNVNTMMDVLTTFPVKNNLTLFSTVMSAHYPSLIKKTTFIWS</sequence>